<evidence type="ECO:0000256" key="1">
    <source>
        <dbReference type="SAM" id="Phobius"/>
    </source>
</evidence>
<keyword evidence="1" id="KW-1133">Transmembrane helix</keyword>
<sequence length="133" mass="14485">MTAAHEPKQESPAVTLQRRVRRIVTLAALALALAHLLFPNLAIDAITLGLLAVAIIPWLAPLIKTLELPGGWKVELQEMYQVSSRAQDAGLISSESGSPAPEHSFQLVADRDPNLALAGLRIEIERRLLRLAE</sequence>
<feature type="transmembrane region" description="Helical" evidence="1">
    <location>
        <begin position="20"/>
        <end position="39"/>
    </location>
</feature>
<gene>
    <name evidence="2" type="ORF">HNQ52_001561</name>
</gene>
<feature type="transmembrane region" description="Helical" evidence="1">
    <location>
        <begin position="45"/>
        <end position="63"/>
    </location>
</feature>
<organism evidence="2 3">
    <name type="scientific">Chiayiivirga flava</name>
    <dbReference type="NCBI Taxonomy" id="659595"/>
    <lineage>
        <taxon>Bacteria</taxon>
        <taxon>Pseudomonadati</taxon>
        <taxon>Pseudomonadota</taxon>
        <taxon>Gammaproteobacteria</taxon>
        <taxon>Lysobacterales</taxon>
        <taxon>Lysobacteraceae</taxon>
        <taxon>Chiayiivirga</taxon>
    </lineage>
</organism>
<keyword evidence="1" id="KW-0812">Transmembrane</keyword>
<reference evidence="2 3" key="1">
    <citation type="submission" date="2020-08" db="EMBL/GenBank/DDBJ databases">
        <title>Genomic Encyclopedia of Type Strains, Phase IV (KMG-IV): sequencing the most valuable type-strain genomes for metagenomic binning, comparative biology and taxonomic classification.</title>
        <authorList>
            <person name="Goeker M."/>
        </authorList>
    </citation>
    <scope>NUCLEOTIDE SEQUENCE [LARGE SCALE GENOMIC DNA]</scope>
    <source>
        <strain evidence="2 3">DSM 24163</strain>
    </source>
</reference>
<dbReference type="EMBL" id="JACHHP010000002">
    <property type="protein sequence ID" value="MBB5208032.1"/>
    <property type="molecule type" value="Genomic_DNA"/>
</dbReference>
<dbReference type="AlphaFoldDB" id="A0A7W8D5Q5"/>
<accession>A0A7W8D5Q5</accession>
<dbReference type="Proteomes" id="UP000521199">
    <property type="component" value="Unassembled WGS sequence"/>
</dbReference>
<keyword evidence="1" id="KW-0472">Membrane</keyword>
<name>A0A7W8D5Q5_9GAMM</name>
<evidence type="ECO:0000313" key="3">
    <source>
        <dbReference type="Proteomes" id="UP000521199"/>
    </source>
</evidence>
<proteinExistence type="predicted"/>
<evidence type="ECO:0000313" key="2">
    <source>
        <dbReference type="EMBL" id="MBB5208032.1"/>
    </source>
</evidence>
<protein>
    <submittedName>
        <fullName evidence="2">Uncharacterized protein</fullName>
    </submittedName>
</protein>
<comment type="caution">
    <text evidence="2">The sequence shown here is derived from an EMBL/GenBank/DDBJ whole genome shotgun (WGS) entry which is preliminary data.</text>
</comment>
<dbReference type="RefSeq" id="WP_183960537.1">
    <property type="nucleotide sequence ID" value="NZ_JACHHP010000002.1"/>
</dbReference>
<keyword evidence="3" id="KW-1185">Reference proteome</keyword>